<organism evidence="1 2">
    <name type="scientific">Catellatospora methionotrophica</name>
    <dbReference type="NCBI Taxonomy" id="121620"/>
    <lineage>
        <taxon>Bacteria</taxon>
        <taxon>Bacillati</taxon>
        <taxon>Actinomycetota</taxon>
        <taxon>Actinomycetes</taxon>
        <taxon>Micromonosporales</taxon>
        <taxon>Micromonosporaceae</taxon>
        <taxon>Catellatospora</taxon>
    </lineage>
</organism>
<dbReference type="Pfam" id="PF19449">
    <property type="entry name" value="DUF5987"/>
    <property type="match status" value="1"/>
</dbReference>
<evidence type="ECO:0000313" key="1">
    <source>
        <dbReference type="EMBL" id="GIG15346.1"/>
    </source>
</evidence>
<sequence>MQPDPPELDATSIMTLEAFADTIIPGEKRFPDDVAVAGASAGGGAVAAGALELLSHPAGGLAESLDGLSQMLNLHAMLYANERGLALDEALPSFVALPFAARTELVAQLTHPEHPEKPLWVGLALFSNMAFDSAAHLPTLEALAAKHPGLTAMGYAQPDPDGVWRFPDSSYGRPLARIHPNTTSTGSPA</sequence>
<accession>A0A8J3PF64</accession>
<name>A0A8J3PF64_9ACTN</name>
<dbReference type="EMBL" id="BONJ01000020">
    <property type="protein sequence ID" value="GIG15346.1"/>
    <property type="molecule type" value="Genomic_DNA"/>
</dbReference>
<dbReference type="InterPro" id="IPR046029">
    <property type="entry name" value="DUF5987"/>
</dbReference>
<comment type="caution">
    <text evidence="1">The sequence shown here is derived from an EMBL/GenBank/DDBJ whole genome shotgun (WGS) entry which is preliminary data.</text>
</comment>
<gene>
    <name evidence="1" type="ORF">Cme02nite_36780</name>
</gene>
<protein>
    <submittedName>
        <fullName evidence="1">Uncharacterized protein</fullName>
    </submittedName>
</protein>
<evidence type="ECO:0000313" key="2">
    <source>
        <dbReference type="Proteomes" id="UP000660339"/>
    </source>
</evidence>
<keyword evidence="2" id="KW-1185">Reference proteome</keyword>
<dbReference type="Proteomes" id="UP000660339">
    <property type="component" value="Unassembled WGS sequence"/>
</dbReference>
<dbReference type="AlphaFoldDB" id="A0A8J3PF64"/>
<proteinExistence type="predicted"/>
<reference evidence="1" key="1">
    <citation type="submission" date="2021-01" db="EMBL/GenBank/DDBJ databases">
        <title>Whole genome shotgun sequence of Catellatospora methionotrophica NBRC 14553.</title>
        <authorList>
            <person name="Komaki H."/>
            <person name="Tamura T."/>
        </authorList>
    </citation>
    <scope>NUCLEOTIDE SEQUENCE</scope>
    <source>
        <strain evidence="1">NBRC 14553</strain>
    </source>
</reference>